<keyword evidence="2" id="KW-1185">Reference proteome</keyword>
<name>A0ABV2APX5_9EUKA</name>
<evidence type="ECO:0000313" key="1">
    <source>
        <dbReference type="EMBL" id="MES1921506.1"/>
    </source>
</evidence>
<evidence type="ECO:0000313" key="2">
    <source>
        <dbReference type="Proteomes" id="UP001439008"/>
    </source>
</evidence>
<dbReference type="Proteomes" id="UP001439008">
    <property type="component" value="Unassembled WGS sequence"/>
</dbReference>
<gene>
    <name evidence="1" type="ORF">MHBO_003033</name>
</gene>
<sequence>MEKAKLLSLKTMATVMKNDDGVFSLRTVKNGGLVLFGVDNLAEKYANVKFSIDVGASSNLLPTLDSWSKETTCSFTMDKEDLKTTALVGSFIRANNEKCSFSAKVNYSAIDN</sequence>
<comment type="caution">
    <text evidence="1">The sequence shown here is derived from an EMBL/GenBank/DDBJ whole genome shotgun (WGS) entry which is preliminary data.</text>
</comment>
<accession>A0ABV2APX5</accession>
<reference evidence="1 2" key="1">
    <citation type="journal article" date="2024" name="BMC Biol.">
        <title>Comparative genomics of Ascetosporea gives new insight into the evolutionary basis for animal parasitism in Rhizaria.</title>
        <authorList>
            <person name="Hiltunen Thoren M."/>
            <person name="Onut-Brannstrom I."/>
            <person name="Alfjorden A."/>
            <person name="Peckova H."/>
            <person name="Swords F."/>
            <person name="Hooper C."/>
            <person name="Holzer A.S."/>
            <person name="Bass D."/>
            <person name="Burki F."/>
        </authorList>
    </citation>
    <scope>NUCLEOTIDE SEQUENCE [LARGE SCALE GENOMIC DNA]</scope>
    <source>
        <strain evidence="1">20-A016</strain>
    </source>
</reference>
<proteinExistence type="predicted"/>
<dbReference type="EMBL" id="JBDODL010001427">
    <property type="protein sequence ID" value="MES1921506.1"/>
    <property type="molecule type" value="Genomic_DNA"/>
</dbReference>
<protein>
    <submittedName>
        <fullName evidence="1">Uncharacterized protein</fullName>
    </submittedName>
</protein>
<organism evidence="1 2">
    <name type="scientific">Bonamia ostreae</name>
    <dbReference type="NCBI Taxonomy" id="126728"/>
    <lineage>
        <taxon>Eukaryota</taxon>
        <taxon>Sar</taxon>
        <taxon>Rhizaria</taxon>
        <taxon>Endomyxa</taxon>
        <taxon>Ascetosporea</taxon>
        <taxon>Haplosporida</taxon>
        <taxon>Bonamia</taxon>
    </lineage>
</organism>